<protein>
    <recommendedName>
        <fullName evidence="3">DUF559 domain-containing protein</fullName>
    </recommendedName>
</protein>
<dbReference type="HOGENOM" id="CLU_926357_0_0_11"/>
<evidence type="ECO:0000313" key="2">
    <source>
        <dbReference type="Proteomes" id="UP000009235"/>
    </source>
</evidence>
<name>F6EL69_HOYSD</name>
<keyword evidence="2" id="KW-1185">Reference proteome</keyword>
<evidence type="ECO:0008006" key="3">
    <source>
        <dbReference type="Google" id="ProtNLM"/>
    </source>
</evidence>
<dbReference type="EMBL" id="CP002786">
    <property type="protein sequence ID" value="AEF42732.1"/>
    <property type="molecule type" value="Genomic_DNA"/>
</dbReference>
<dbReference type="Proteomes" id="UP000009235">
    <property type="component" value="Chromosome"/>
</dbReference>
<evidence type="ECO:0000313" key="1">
    <source>
        <dbReference type="EMBL" id="AEF42732.1"/>
    </source>
</evidence>
<dbReference type="OrthoDB" id="3196679at2"/>
<dbReference type="RefSeq" id="WP_013809080.1">
    <property type="nucleotide sequence ID" value="NC_015564.1"/>
</dbReference>
<dbReference type="eggNOG" id="ENOG50348R5">
    <property type="taxonomic scope" value="Bacteria"/>
</dbReference>
<sequence length="300" mass="32860">MNEYSAASAPTYGLQAAVKFTPQEWVEAGMPGTSSAVDWSAWPAAVAQFDRELEANAGVPIGQIRFSLSTVAWFWQCENGHRWQESAYSRRGRFSSGRPNNRARIYQRVAGSKSACRECTLDEFAARYSKCGHPSRDISLVSRQPTWIVGFCDECLHPAPQIGDAVFADHHLPTSKAELELRRKLSLLLPVTPADEANAVIVPPTPWGSDRVFPDILLASHRIAIEYDSPGFHGDAHAADGNDPDKDAALRSAGWEVIRVRTGDLPLFGPYDVAASGPTQLATNAVQDMVTRVLLERDDA</sequence>
<dbReference type="AlphaFoldDB" id="F6EL69"/>
<reference evidence="1 2" key="1">
    <citation type="journal article" date="2011" name="J. Bacteriol.">
        <title>Complete genome sequence of Amycolicicoccus subflavus DQS3-9A1T, an actinomycete isolated from crude oil-polluted soil.</title>
        <authorList>
            <person name="Cai M."/>
            <person name="Chen W.M."/>
            <person name="Nie Y."/>
            <person name="Chi C.Q."/>
            <person name="Wang Y.N."/>
            <person name="Tang Y.Q."/>
            <person name="Li G.Y."/>
            <person name="Wu X.L."/>
        </authorList>
    </citation>
    <scope>NUCLEOTIDE SEQUENCE [LARGE SCALE GENOMIC DNA]</scope>
    <source>
        <strain evidence="2">DSM 45089 / DQS3-9A1</strain>
    </source>
</reference>
<dbReference type="STRING" id="443218.AS9A_4299"/>
<accession>F6EL69</accession>
<proteinExistence type="predicted"/>
<dbReference type="KEGG" id="asd:AS9A_4299"/>
<gene>
    <name evidence="1" type="ordered locus">AS9A_4299</name>
</gene>
<organism evidence="1 2">
    <name type="scientific">Hoyosella subflava (strain DSM 45089 / JCM 17490 / NBRC 109087 / DQS3-9A1)</name>
    <name type="common">Amycolicicoccus subflavus</name>
    <dbReference type="NCBI Taxonomy" id="443218"/>
    <lineage>
        <taxon>Bacteria</taxon>
        <taxon>Bacillati</taxon>
        <taxon>Actinomycetota</taxon>
        <taxon>Actinomycetes</taxon>
        <taxon>Mycobacteriales</taxon>
        <taxon>Hoyosellaceae</taxon>
        <taxon>Hoyosella</taxon>
    </lineage>
</organism>